<keyword evidence="4" id="KW-0444">Lipid biosynthesis</keyword>
<dbReference type="GO" id="GO:0003841">
    <property type="term" value="F:1-acylglycerol-3-phosphate O-acyltransferase activity"/>
    <property type="evidence" value="ECO:0007669"/>
    <property type="project" value="UniProtKB-UniRule"/>
</dbReference>
<evidence type="ECO:0000256" key="3">
    <source>
        <dbReference type="ARBA" id="ARBA00023315"/>
    </source>
</evidence>
<dbReference type="EC" id="2.3.1.51" evidence="4"/>
<keyword evidence="5" id="KW-1133">Transmembrane helix</keyword>
<dbReference type="EMBL" id="CP051139">
    <property type="protein sequence ID" value="QIW94784.1"/>
    <property type="molecule type" value="Genomic_DNA"/>
</dbReference>
<gene>
    <name evidence="7" type="ORF">AMS68_000302</name>
</gene>
<evidence type="ECO:0000256" key="2">
    <source>
        <dbReference type="ARBA" id="ARBA00022679"/>
    </source>
</evidence>
<keyword evidence="8" id="KW-1185">Reference proteome</keyword>
<keyword evidence="4" id="KW-0443">Lipid metabolism</keyword>
<dbReference type="SMART" id="SM00563">
    <property type="entry name" value="PlsC"/>
    <property type="match status" value="1"/>
</dbReference>
<evidence type="ECO:0000256" key="1">
    <source>
        <dbReference type="ARBA" id="ARBA00008655"/>
    </source>
</evidence>
<keyword evidence="2 4" id="KW-0808">Transferase</keyword>
<evidence type="ECO:0000313" key="8">
    <source>
        <dbReference type="Proteomes" id="UP000503462"/>
    </source>
</evidence>
<dbReference type="CDD" id="cd07989">
    <property type="entry name" value="LPLAT_AGPAT-like"/>
    <property type="match status" value="1"/>
</dbReference>
<protein>
    <recommendedName>
        <fullName evidence="4">1-acyl-sn-glycerol-3-phosphate acyltransferase</fullName>
        <ecNumber evidence="4">2.3.1.51</ecNumber>
    </recommendedName>
</protein>
<keyword evidence="5" id="KW-0472">Membrane</keyword>
<evidence type="ECO:0000256" key="4">
    <source>
        <dbReference type="RuleBase" id="RU361267"/>
    </source>
</evidence>
<organism evidence="7 8">
    <name type="scientific">Peltaster fructicola</name>
    <dbReference type="NCBI Taxonomy" id="286661"/>
    <lineage>
        <taxon>Eukaryota</taxon>
        <taxon>Fungi</taxon>
        <taxon>Dikarya</taxon>
        <taxon>Ascomycota</taxon>
        <taxon>Pezizomycotina</taxon>
        <taxon>Dothideomycetes</taxon>
        <taxon>Dothideomycetes incertae sedis</taxon>
        <taxon>Peltaster</taxon>
    </lineage>
</organism>
<keyword evidence="5" id="KW-0812">Transmembrane</keyword>
<dbReference type="InterPro" id="IPR004552">
    <property type="entry name" value="AGP_acyltrans"/>
</dbReference>
<keyword evidence="3 4" id="KW-0012">Acyltransferase</keyword>
<reference evidence="7 8" key="1">
    <citation type="journal article" date="2016" name="Sci. Rep.">
        <title>Peltaster fructicola genome reveals evolution from an invasive phytopathogen to an ectophytic parasite.</title>
        <authorList>
            <person name="Xu C."/>
            <person name="Chen H."/>
            <person name="Gleason M.L."/>
            <person name="Xu J.R."/>
            <person name="Liu H."/>
            <person name="Zhang R."/>
            <person name="Sun G."/>
        </authorList>
    </citation>
    <scope>NUCLEOTIDE SEQUENCE [LARGE SCALE GENOMIC DNA]</scope>
    <source>
        <strain evidence="7 8">LNHT1506</strain>
    </source>
</reference>
<dbReference type="Proteomes" id="UP000503462">
    <property type="component" value="Chromosome 1"/>
</dbReference>
<keyword evidence="4" id="KW-0594">Phospholipid biosynthesis</keyword>
<dbReference type="GO" id="GO:0016020">
    <property type="term" value="C:membrane"/>
    <property type="evidence" value="ECO:0007669"/>
    <property type="project" value="InterPro"/>
</dbReference>
<dbReference type="PANTHER" id="PTHR10434">
    <property type="entry name" value="1-ACYL-SN-GLYCEROL-3-PHOSPHATE ACYLTRANSFERASE"/>
    <property type="match status" value="1"/>
</dbReference>
<dbReference type="SUPFAM" id="SSF69593">
    <property type="entry name" value="Glycerol-3-phosphate (1)-acyltransferase"/>
    <property type="match status" value="1"/>
</dbReference>
<comment type="similarity">
    <text evidence="1 4">Belongs to the 1-acyl-sn-glycerol-3-phosphate acyltransferase family.</text>
</comment>
<name>A0A6H0XJI2_9PEZI</name>
<comment type="catalytic activity">
    <reaction evidence="4">
        <text>a 1-acyl-sn-glycero-3-phosphate + an acyl-CoA = a 1,2-diacyl-sn-glycero-3-phosphate + CoA</text>
        <dbReference type="Rhea" id="RHEA:19709"/>
        <dbReference type="ChEBI" id="CHEBI:57287"/>
        <dbReference type="ChEBI" id="CHEBI:57970"/>
        <dbReference type="ChEBI" id="CHEBI:58342"/>
        <dbReference type="ChEBI" id="CHEBI:58608"/>
        <dbReference type="EC" id="2.3.1.51"/>
    </reaction>
</comment>
<dbReference type="Pfam" id="PF01553">
    <property type="entry name" value="Acyltransferase"/>
    <property type="match status" value="1"/>
</dbReference>
<dbReference type="AlphaFoldDB" id="A0A6H0XJI2"/>
<evidence type="ECO:0000313" key="7">
    <source>
        <dbReference type="EMBL" id="QIW94784.1"/>
    </source>
</evidence>
<feature type="transmembrane region" description="Helical" evidence="5">
    <location>
        <begin position="41"/>
        <end position="63"/>
    </location>
</feature>
<dbReference type="NCBIfam" id="TIGR00530">
    <property type="entry name" value="AGP_acyltrn"/>
    <property type="match status" value="1"/>
</dbReference>
<dbReference type="PANTHER" id="PTHR10434:SF11">
    <property type="entry name" value="1-ACYL-SN-GLYCEROL-3-PHOSPHATE ACYLTRANSFERASE"/>
    <property type="match status" value="1"/>
</dbReference>
<comment type="domain">
    <text evidence="4">The HXXXXD motif is essential for acyltransferase activity and may constitute the binding site for the phosphate moiety of the glycerol-3-phosphate.</text>
</comment>
<keyword evidence="4" id="KW-1208">Phospholipid metabolism</keyword>
<dbReference type="InterPro" id="IPR002123">
    <property type="entry name" value="Plipid/glycerol_acylTrfase"/>
</dbReference>
<proteinExistence type="inferred from homology"/>
<feature type="domain" description="Phospholipid/glycerol acyltransferase" evidence="6">
    <location>
        <begin position="107"/>
        <end position="224"/>
    </location>
</feature>
<accession>A0A6H0XJI2</accession>
<dbReference type="OrthoDB" id="202234at2759"/>
<evidence type="ECO:0000256" key="5">
    <source>
        <dbReference type="SAM" id="Phobius"/>
    </source>
</evidence>
<evidence type="ECO:0000259" key="6">
    <source>
        <dbReference type="SMART" id="SM00563"/>
    </source>
</evidence>
<sequence length="310" mass="34348">MNTLNAFTTFLTGLLAWIIFLQVLARVGTAINNHLVEYWARLFASFTALFICATYGTIASAGLSAAGKGGLGQWTTARSFKWTMWVVTGMWFSIDDPNDYLNTIRPAVFVGNHQTELDVLFLGHIFPKYCSVTAKKSLKYWPFLGWFMAASKTVFIERTSRTQAFAAFDKAAAEMKQDRQSVYIFPEGTRSNYAKPDLLPFKKGAFHLAIQAQVPIVPVVVANYSNLVSIPRKIFRPGTVPLTVLNPIETKGKTFEDVDALTVEVRETMLKALKVITEKARQQGVALHEHEADKIGVKGKSTGIDVGIAT</sequence>
<dbReference type="GO" id="GO:0006654">
    <property type="term" value="P:phosphatidic acid biosynthetic process"/>
    <property type="evidence" value="ECO:0007669"/>
    <property type="project" value="TreeGrafter"/>
</dbReference>
<dbReference type="GO" id="GO:0005783">
    <property type="term" value="C:endoplasmic reticulum"/>
    <property type="evidence" value="ECO:0007669"/>
    <property type="project" value="TreeGrafter"/>
</dbReference>